<dbReference type="GO" id="GO:0046983">
    <property type="term" value="F:protein dimerization activity"/>
    <property type="evidence" value="ECO:0007669"/>
    <property type="project" value="InterPro"/>
</dbReference>
<sequence length="230" mass="25610">MASSVSSERVFSGGGLTITKLRNRLRGDVVEALQLLKYALRNDNDYFRDKCSLAAEEALEDEQMLEEDTMKDIDAPEWNFANDCFLEDDAGGLDIKKPGLKPQPGLSLVGLGLKAWAFELSEPGPTQAQPKPRKPGPARPFTTLKGASANQQNRYGEVPLFAAFQLKLFKSADILLEFGADLDVAEADGITPRQSFIRCGPEIAAVVSKWVRRRRRRLESRKSLWGIRKE</sequence>
<gene>
    <name evidence="3" type="ORF">ARMOST_18335</name>
</gene>
<evidence type="ECO:0000313" key="4">
    <source>
        <dbReference type="Proteomes" id="UP000219338"/>
    </source>
</evidence>
<feature type="region of interest" description="Disordered" evidence="1">
    <location>
        <begin position="122"/>
        <end position="144"/>
    </location>
</feature>
<dbReference type="SUPFAM" id="SSF48403">
    <property type="entry name" value="Ankyrin repeat"/>
    <property type="match status" value="1"/>
</dbReference>
<dbReference type="AlphaFoldDB" id="A0A284S1H6"/>
<evidence type="ECO:0000259" key="2">
    <source>
        <dbReference type="Pfam" id="PF05699"/>
    </source>
</evidence>
<name>A0A284S1H6_ARMOS</name>
<feature type="domain" description="HAT C-terminal dimerisation" evidence="2">
    <location>
        <begin position="2"/>
        <end position="38"/>
    </location>
</feature>
<dbReference type="Pfam" id="PF05699">
    <property type="entry name" value="Dimer_Tnp_hAT"/>
    <property type="match status" value="1"/>
</dbReference>
<organism evidence="3 4">
    <name type="scientific">Armillaria ostoyae</name>
    <name type="common">Armillaria root rot fungus</name>
    <dbReference type="NCBI Taxonomy" id="47428"/>
    <lineage>
        <taxon>Eukaryota</taxon>
        <taxon>Fungi</taxon>
        <taxon>Dikarya</taxon>
        <taxon>Basidiomycota</taxon>
        <taxon>Agaricomycotina</taxon>
        <taxon>Agaricomycetes</taxon>
        <taxon>Agaricomycetidae</taxon>
        <taxon>Agaricales</taxon>
        <taxon>Marasmiineae</taxon>
        <taxon>Physalacriaceae</taxon>
        <taxon>Armillaria</taxon>
    </lineage>
</organism>
<dbReference type="Gene3D" id="1.25.40.20">
    <property type="entry name" value="Ankyrin repeat-containing domain"/>
    <property type="match status" value="1"/>
</dbReference>
<dbReference type="InterPro" id="IPR012337">
    <property type="entry name" value="RNaseH-like_sf"/>
</dbReference>
<evidence type="ECO:0000313" key="3">
    <source>
        <dbReference type="EMBL" id="SJL14861.1"/>
    </source>
</evidence>
<proteinExistence type="predicted"/>
<evidence type="ECO:0000256" key="1">
    <source>
        <dbReference type="SAM" id="MobiDB-lite"/>
    </source>
</evidence>
<keyword evidence="4" id="KW-1185">Reference proteome</keyword>
<dbReference type="InterPro" id="IPR036770">
    <property type="entry name" value="Ankyrin_rpt-contain_sf"/>
</dbReference>
<dbReference type="STRING" id="47428.A0A284S1H6"/>
<dbReference type="Proteomes" id="UP000219338">
    <property type="component" value="Unassembled WGS sequence"/>
</dbReference>
<dbReference type="InterPro" id="IPR008906">
    <property type="entry name" value="HATC_C_dom"/>
</dbReference>
<accession>A0A284S1H6</accession>
<dbReference type="OrthoDB" id="3062869at2759"/>
<protein>
    <recommendedName>
        <fullName evidence="2">HAT C-terminal dimerisation domain-containing protein</fullName>
    </recommendedName>
</protein>
<dbReference type="EMBL" id="FUEG01000025">
    <property type="protein sequence ID" value="SJL14861.1"/>
    <property type="molecule type" value="Genomic_DNA"/>
</dbReference>
<dbReference type="SUPFAM" id="SSF53098">
    <property type="entry name" value="Ribonuclease H-like"/>
    <property type="match status" value="1"/>
</dbReference>
<reference evidence="4" key="1">
    <citation type="journal article" date="2017" name="Nat. Ecol. Evol.">
        <title>Genome expansion and lineage-specific genetic innovations in the forest pathogenic fungi Armillaria.</title>
        <authorList>
            <person name="Sipos G."/>
            <person name="Prasanna A.N."/>
            <person name="Walter M.C."/>
            <person name="O'Connor E."/>
            <person name="Balint B."/>
            <person name="Krizsan K."/>
            <person name="Kiss B."/>
            <person name="Hess J."/>
            <person name="Varga T."/>
            <person name="Slot J."/>
            <person name="Riley R."/>
            <person name="Boka B."/>
            <person name="Rigling D."/>
            <person name="Barry K."/>
            <person name="Lee J."/>
            <person name="Mihaltcheva S."/>
            <person name="LaButti K."/>
            <person name="Lipzen A."/>
            <person name="Waldron R."/>
            <person name="Moloney N.M."/>
            <person name="Sperisen C."/>
            <person name="Kredics L."/>
            <person name="Vagvoelgyi C."/>
            <person name="Patrignani A."/>
            <person name="Fitzpatrick D."/>
            <person name="Nagy I."/>
            <person name="Doyle S."/>
            <person name="Anderson J.B."/>
            <person name="Grigoriev I.V."/>
            <person name="Gueldener U."/>
            <person name="Muensterkoetter M."/>
            <person name="Nagy L.G."/>
        </authorList>
    </citation>
    <scope>NUCLEOTIDE SEQUENCE [LARGE SCALE GENOMIC DNA]</scope>
    <source>
        <strain evidence="4">C18/9</strain>
    </source>
</reference>